<name>A0A645GQ58_9ZZZZ</name>
<protein>
    <submittedName>
        <fullName evidence="2">Uncharacterized protein</fullName>
    </submittedName>
</protein>
<organism evidence="2">
    <name type="scientific">bioreactor metagenome</name>
    <dbReference type="NCBI Taxonomy" id="1076179"/>
    <lineage>
        <taxon>unclassified sequences</taxon>
        <taxon>metagenomes</taxon>
        <taxon>ecological metagenomes</taxon>
    </lineage>
</organism>
<dbReference type="AlphaFoldDB" id="A0A645GQ58"/>
<evidence type="ECO:0000313" key="2">
    <source>
        <dbReference type="EMBL" id="MPN25803.1"/>
    </source>
</evidence>
<dbReference type="EMBL" id="VSSQ01075107">
    <property type="protein sequence ID" value="MPN25803.1"/>
    <property type="molecule type" value="Genomic_DNA"/>
</dbReference>
<reference evidence="2" key="1">
    <citation type="submission" date="2019-08" db="EMBL/GenBank/DDBJ databases">
        <authorList>
            <person name="Kucharzyk K."/>
            <person name="Murdoch R.W."/>
            <person name="Higgins S."/>
            <person name="Loffler F."/>
        </authorList>
    </citation>
    <scope>NUCLEOTIDE SEQUENCE</scope>
</reference>
<gene>
    <name evidence="2" type="ORF">SDC9_173219</name>
</gene>
<feature type="compositionally biased region" description="Low complexity" evidence="1">
    <location>
        <begin position="73"/>
        <end position="83"/>
    </location>
</feature>
<proteinExistence type="predicted"/>
<dbReference type="NCBIfam" id="NF045478">
    <property type="entry name" value="XF1762_fam"/>
    <property type="match status" value="1"/>
</dbReference>
<accession>A0A645GQ58</accession>
<sequence length="97" mass="10898">MLDDGKTIDIVRCCSDGTKNVCTFLLGRAYRIATAMGYAKMISYILESESGVSYKAAGWRKEADTKGHSWDCPSRPRTTTSPTCNKQRWAKILKEQE</sequence>
<comment type="caution">
    <text evidence="2">The sequence shown here is derived from an EMBL/GenBank/DDBJ whole genome shotgun (WGS) entry which is preliminary data.</text>
</comment>
<evidence type="ECO:0000256" key="1">
    <source>
        <dbReference type="SAM" id="MobiDB-lite"/>
    </source>
</evidence>
<feature type="region of interest" description="Disordered" evidence="1">
    <location>
        <begin position="64"/>
        <end position="85"/>
    </location>
</feature>
<dbReference type="InterPro" id="IPR053780">
    <property type="entry name" value="Gp66-like"/>
</dbReference>